<dbReference type="InterPro" id="IPR001679">
    <property type="entry name" value="DNA_ligase"/>
</dbReference>
<reference evidence="14 15" key="1">
    <citation type="journal article" date="2016" name="Int. J. Syst. Evol. Microbiol.">
        <title>Peptococcus simiae sp. nov., isolated from rhesus macaque faeces and emended description of the genus Peptococcus.</title>
        <authorList>
            <person name="Shkoporov A.N."/>
            <person name="Efimov B.A."/>
            <person name="Kondova I."/>
            <person name="Ouwerling B."/>
            <person name="Chaplin A.V."/>
            <person name="Shcherbakova V.A."/>
            <person name="Langermans J.A.M."/>
        </authorList>
    </citation>
    <scope>NUCLEOTIDE SEQUENCE [LARGE SCALE GENOMIC DNA]</scope>
    <source>
        <strain evidence="14 15">M108</strain>
    </source>
</reference>
<gene>
    <name evidence="12 14" type="primary">ligA</name>
    <name evidence="14" type="ORF">ACKQTC_01950</name>
</gene>
<evidence type="ECO:0000256" key="6">
    <source>
        <dbReference type="ARBA" id="ARBA00022833"/>
    </source>
</evidence>
<dbReference type="Gene3D" id="1.10.287.610">
    <property type="entry name" value="Helix hairpin bin"/>
    <property type="match status" value="1"/>
</dbReference>
<dbReference type="SMART" id="SM00292">
    <property type="entry name" value="BRCT"/>
    <property type="match status" value="1"/>
</dbReference>
<keyword evidence="8 12" id="KW-0520">NAD</keyword>
<sequence>MAEYSSKEDMMALIQKLRHYEYCYYVLDQPEVSDSTYDGLYQTLLAIEAAHPDWVQPDSPSQRVGGAVAEGFETVVHQVPLLSLANAFSEEDLYTFDSQVRRSLGKDRVAYSVEYKIDGLSMALTYRDGLLVMGATRGNGQIGEVVTDNIKTIKSVPLRLNEPVGQLVVRGEVYLPKKDFLALNDKRQAADLPLFANARNAAAGSVRQLDPKVAAARPLALRFYDILASSASFSSQAEVLAAIRSWGLRPVEAYHCEGIEAVCQAVQKITADRDQIPYDIDGIVVKVDNLADRSALSVRAKTPRWAIAYKFPAEQQETRITAITTQVGRTGAVTPVAELEPTLVAGSVVSRATLHNEDFIQAKDVRVGDSVLIQKAGDVIPEVVQVLPEKRPAASAPYQFPQTCPSCQSHLIRIEGEAVWRCPNRLGCPAQIQAGILHMAARDALDIDGLGPSLIRQLYEADLIHTAADLFQLSKEDLLPLDRMGDKRADNLLKALEEAKSRPFDRFIYALGIPLVGLNVSQILVRHLQDLDAFQEAREEELLAIDGIGPGIAEAVVGYFEDEANQKLLADLKAAGVSYQVQAQEEVEGRLTGKTFVLTGILPDYSRNEMKALLEKEGAKVTGSVSKKTDYVVAGEEAGSKLDKAQALGIPVLDQAGVLDLLHQ</sequence>
<accession>A0ABW9GYE0</accession>
<feature type="binding site" evidence="12">
    <location>
        <position position="137"/>
    </location>
    <ligand>
        <name>NAD(+)</name>
        <dbReference type="ChEBI" id="CHEBI:57540"/>
    </ligand>
</feature>
<feature type="binding site" evidence="12">
    <location>
        <position position="428"/>
    </location>
    <ligand>
        <name>Zn(2+)</name>
        <dbReference type="ChEBI" id="CHEBI:29105"/>
    </ligand>
</feature>
<evidence type="ECO:0000256" key="5">
    <source>
        <dbReference type="ARBA" id="ARBA00022763"/>
    </source>
</evidence>
<dbReference type="InterPro" id="IPR010994">
    <property type="entry name" value="RuvA_2-like"/>
</dbReference>
<dbReference type="InterPro" id="IPR013840">
    <property type="entry name" value="DNAligase_N"/>
</dbReference>
<dbReference type="HAMAP" id="MF_01588">
    <property type="entry name" value="DNA_ligase_A"/>
    <property type="match status" value="1"/>
</dbReference>
<dbReference type="InterPro" id="IPR003583">
    <property type="entry name" value="Hlx-hairpin-Hlx_DNA-bd_motif"/>
</dbReference>
<dbReference type="EC" id="6.5.1.2" evidence="12"/>
<dbReference type="PANTHER" id="PTHR23389:SF9">
    <property type="entry name" value="DNA LIGASE"/>
    <property type="match status" value="1"/>
</dbReference>
<dbReference type="Pfam" id="PF12826">
    <property type="entry name" value="HHH_2"/>
    <property type="match status" value="1"/>
</dbReference>
<keyword evidence="2 12" id="KW-0436">Ligase</keyword>
<keyword evidence="6 12" id="KW-0862">Zinc</keyword>
<feature type="binding site" evidence="12">
    <location>
        <position position="286"/>
    </location>
    <ligand>
        <name>NAD(+)</name>
        <dbReference type="ChEBI" id="CHEBI:57540"/>
    </ligand>
</feature>
<dbReference type="NCBIfam" id="NF005932">
    <property type="entry name" value="PRK07956.1"/>
    <property type="match status" value="1"/>
</dbReference>
<dbReference type="Gene3D" id="1.10.150.20">
    <property type="entry name" value="5' to 3' exonuclease, C-terminal subdomain"/>
    <property type="match status" value="2"/>
</dbReference>
<dbReference type="PIRSF" id="PIRSF001604">
    <property type="entry name" value="LigA"/>
    <property type="match status" value="1"/>
</dbReference>
<dbReference type="EMBL" id="JBJUVG010000002">
    <property type="protein sequence ID" value="MFM9413133.1"/>
    <property type="molecule type" value="Genomic_DNA"/>
</dbReference>
<feature type="binding site" evidence="12">
    <location>
        <position position="172"/>
    </location>
    <ligand>
        <name>NAD(+)</name>
        <dbReference type="ChEBI" id="CHEBI:57540"/>
    </ligand>
</feature>
<evidence type="ECO:0000256" key="4">
    <source>
        <dbReference type="ARBA" id="ARBA00022723"/>
    </source>
</evidence>
<evidence type="ECO:0000313" key="15">
    <source>
        <dbReference type="Proteomes" id="UP001631949"/>
    </source>
</evidence>
<dbReference type="SMART" id="SM00532">
    <property type="entry name" value="LIGANc"/>
    <property type="match status" value="1"/>
</dbReference>
<evidence type="ECO:0000256" key="11">
    <source>
        <dbReference type="ARBA" id="ARBA00034005"/>
    </source>
</evidence>
<keyword evidence="3 12" id="KW-0235">DNA replication</keyword>
<name>A0ABW9GYE0_9FIRM</name>
<dbReference type="Gene3D" id="2.40.50.140">
    <property type="entry name" value="Nucleic acid-binding proteins"/>
    <property type="match status" value="1"/>
</dbReference>
<dbReference type="SMART" id="SM00278">
    <property type="entry name" value="HhH1"/>
    <property type="match status" value="3"/>
</dbReference>
<dbReference type="InterPro" id="IPR004150">
    <property type="entry name" value="NAD_DNA_ligase_OB"/>
</dbReference>
<keyword evidence="15" id="KW-1185">Reference proteome</keyword>
<comment type="similarity">
    <text evidence="12">Belongs to the NAD-dependent DNA ligase family. LigA subfamily.</text>
</comment>
<dbReference type="Proteomes" id="UP001631949">
    <property type="component" value="Unassembled WGS sequence"/>
</dbReference>
<dbReference type="Pfam" id="PF14520">
    <property type="entry name" value="HHH_5"/>
    <property type="match status" value="1"/>
</dbReference>
<dbReference type="InterPro" id="IPR001357">
    <property type="entry name" value="BRCT_dom"/>
</dbReference>
<dbReference type="SUPFAM" id="SSF47781">
    <property type="entry name" value="RuvA domain 2-like"/>
    <property type="match status" value="1"/>
</dbReference>
<dbReference type="PANTHER" id="PTHR23389">
    <property type="entry name" value="CHROMOSOME TRANSMISSION FIDELITY FACTOR 18"/>
    <property type="match status" value="1"/>
</dbReference>
<feature type="binding site" evidence="12">
    <location>
        <position position="310"/>
    </location>
    <ligand>
        <name>NAD(+)</name>
        <dbReference type="ChEBI" id="CHEBI:57540"/>
    </ligand>
</feature>
<dbReference type="InterPro" id="IPR041663">
    <property type="entry name" value="DisA/LigA_HHH"/>
</dbReference>
<dbReference type="Gene3D" id="3.30.470.30">
    <property type="entry name" value="DNA ligase/mRNA capping enzyme"/>
    <property type="match status" value="1"/>
</dbReference>
<dbReference type="Pfam" id="PF00533">
    <property type="entry name" value="BRCT"/>
    <property type="match status" value="1"/>
</dbReference>
<evidence type="ECO:0000313" key="14">
    <source>
        <dbReference type="EMBL" id="MFM9413133.1"/>
    </source>
</evidence>
<keyword evidence="5 12" id="KW-0227">DNA damage</keyword>
<evidence type="ECO:0000256" key="1">
    <source>
        <dbReference type="ARBA" id="ARBA00004067"/>
    </source>
</evidence>
<evidence type="ECO:0000256" key="10">
    <source>
        <dbReference type="ARBA" id="ARBA00023211"/>
    </source>
</evidence>
<keyword evidence="7 12" id="KW-0460">Magnesium</keyword>
<dbReference type="InterPro" id="IPR013839">
    <property type="entry name" value="DNAligase_adenylation"/>
</dbReference>
<keyword evidence="9 12" id="KW-0234">DNA repair</keyword>
<comment type="cofactor">
    <cofactor evidence="12">
        <name>Mg(2+)</name>
        <dbReference type="ChEBI" id="CHEBI:18420"/>
    </cofactor>
    <cofactor evidence="12">
        <name>Mn(2+)</name>
        <dbReference type="ChEBI" id="CHEBI:29035"/>
    </cofactor>
</comment>
<dbReference type="PROSITE" id="PS50172">
    <property type="entry name" value="BRCT"/>
    <property type="match status" value="1"/>
</dbReference>
<dbReference type="GO" id="GO:0003911">
    <property type="term" value="F:DNA ligase (NAD+) activity"/>
    <property type="evidence" value="ECO:0007669"/>
    <property type="project" value="UniProtKB-EC"/>
</dbReference>
<evidence type="ECO:0000259" key="13">
    <source>
        <dbReference type="PROSITE" id="PS50172"/>
    </source>
</evidence>
<keyword evidence="4 12" id="KW-0479">Metal-binding</keyword>
<evidence type="ECO:0000256" key="9">
    <source>
        <dbReference type="ARBA" id="ARBA00023204"/>
    </source>
</evidence>
<dbReference type="InterPro" id="IPR036420">
    <property type="entry name" value="BRCT_dom_sf"/>
</dbReference>
<dbReference type="Pfam" id="PF01653">
    <property type="entry name" value="DNA_ligase_aden"/>
    <property type="match status" value="1"/>
</dbReference>
<dbReference type="SUPFAM" id="SSF52113">
    <property type="entry name" value="BRCT domain"/>
    <property type="match status" value="1"/>
</dbReference>
<feature type="binding site" evidence="12">
    <location>
        <begin position="83"/>
        <end position="84"/>
    </location>
    <ligand>
        <name>NAD(+)</name>
        <dbReference type="ChEBI" id="CHEBI:57540"/>
    </ligand>
</feature>
<feature type="active site" description="N6-AMP-lysine intermediate" evidence="12">
    <location>
        <position position="116"/>
    </location>
</feature>
<keyword evidence="10 12" id="KW-0464">Manganese</keyword>
<dbReference type="RefSeq" id="WP_408976751.1">
    <property type="nucleotide sequence ID" value="NZ_JBJUVG010000002.1"/>
</dbReference>
<evidence type="ECO:0000256" key="12">
    <source>
        <dbReference type="HAMAP-Rule" id="MF_01588"/>
    </source>
</evidence>
<organism evidence="14 15">
    <name type="scientific">Peptococcus simiae</name>
    <dbReference type="NCBI Taxonomy" id="1643805"/>
    <lineage>
        <taxon>Bacteria</taxon>
        <taxon>Bacillati</taxon>
        <taxon>Bacillota</taxon>
        <taxon>Clostridia</taxon>
        <taxon>Eubacteriales</taxon>
        <taxon>Peptococcaceae</taxon>
        <taxon>Peptococcus</taxon>
    </lineage>
</organism>
<feature type="domain" description="BRCT" evidence="13">
    <location>
        <begin position="586"/>
        <end position="664"/>
    </location>
</feature>
<evidence type="ECO:0000256" key="2">
    <source>
        <dbReference type="ARBA" id="ARBA00022598"/>
    </source>
</evidence>
<comment type="caution">
    <text evidence="14">The sequence shown here is derived from an EMBL/GenBank/DDBJ whole genome shotgun (WGS) entry which is preliminary data.</text>
</comment>
<dbReference type="SUPFAM" id="SSF56091">
    <property type="entry name" value="DNA ligase/mRNA capping enzyme, catalytic domain"/>
    <property type="match status" value="1"/>
</dbReference>
<protein>
    <recommendedName>
        <fullName evidence="12">DNA ligase</fullName>
        <ecNumber evidence="12">6.5.1.2</ecNumber>
    </recommendedName>
    <alternativeName>
        <fullName evidence="12">Polydeoxyribonucleotide synthase [NAD(+)]</fullName>
    </alternativeName>
</protein>
<dbReference type="InterPro" id="IPR012340">
    <property type="entry name" value="NA-bd_OB-fold"/>
</dbReference>
<dbReference type="Pfam" id="PF03119">
    <property type="entry name" value="DNA_ligase_ZBD"/>
    <property type="match status" value="1"/>
</dbReference>
<dbReference type="SUPFAM" id="SSF50249">
    <property type="entry name" value="Nucleic acid-binding proteins"/>
    <property type="match status" value="1"/>
</dbReference>
<evidence type="ECO:0000256" key="3">
    <source>
        <dbReference type="ARBA" id="ARBA00022705"/>
    </source>
</evidence>
<feature type="binding site" evidence="12">
    <location>
        <position position="407"/>
    </location>
    <ligand>
        <name>Zn(2+)</name>
        <dbReference type="ChEBI" id="CHEBI:29105"/>
    </ligand>
</feature>
<dbReference type="NCBIfam" id="TIGR00575">
    <property type="entry name" value="dnlj"/>
    <property type="match status" value="1"/>
</dbReference>
<feature type="binding site" evidence="12">
    <location>
        <position position="422"/>
    </location>
    <ligand>
        <name>Zn(2+)</name>
        <dbReference type="ChEBI" id="CHEBI:29105"/>
    </ligand>
</feature>
<feature type="binding site" evidence="12">
    <location>
        <position position="404"/>
    </location>
    <ligand>
        <name>Zn(2+)</name>
        <dbReference type="ChEBI" id="CHEBI:29105"/>
    </ligand>
</feature>
<evidence type="ECO:0000256" key="8">
    <source>
        <dbReference type="ARBA" id="ARBA00023027"/>
    </source>
</evidence>
<evidence type="ECO:0000256" key="7">
    <source>
        <dbReference type="ARBA" id="ARBA00022842"/>
    </source>
</evidence>
<dbReference type="Gene3D" id="3.40.50.10190">
    <property type="entry name" value="BRCT domain"/>
    <property type="match status" value="1"/>
</dbReference>
<dbReference type="InterPro" id="IPR004149">
    <property type="entry name" value="Znf_DNAligase_C4"/>
</dbReference>
<dbReference type="Gene3D" id="6.20.10.30">
    <property type="match status" value="1"/>
</dbReference>
<dbReference type="Pfam" id="PF03120">
    <property type="entry name" value="OB_DNA_ligase"/>
    <property type="match status" value="1"/>
</dbReference>
<comment type="function">
    <text evidence="1 12">DNA ligase that catalyzes the formation of phosphodiester linkages between 5'-phosphoryl and 3'-hydroxyl groups in double-stranded DNA using NAD as a coenzyme and as the energy source for the reaction. It is essential for DNA replication and repair of damaged DNA.</text>
</comment>
<feature type="binding site" evidence="12">
    <location>
        <position position="114"/>
    </location>
    <ligand>
        <name>NAD(+)</name>
        <dbReference type="ChEBI" id="CHEBI:57540"/>
    </ligand>
</feature>
<feature type="binding site" evidence="12">
    <location>
        <begin position="34"/>
        <end position="38"/>
    </location>
    <ligand>
        <name>NAD(+)</name>
        <dbReference type="ChEBI" id="CHEBI:57540"/>
    </ligand>
</feature>
<comment type="catalytic activity">
    <reaction evidence="11 12">
        <text>NAD(+) + (deoxyribonucleotide)n-3'-hydroxyl + 5'-phospho-(deoxyribonucleotide)m = (deoxyribonucleotide)n+m + AMP + beta-nicotinamide D-nucleotide.</text>
        <dbReference type="EC" id="6.5.1.2"/>
    </reaction>
</comment>
<dbReference type="CDD" id="cd00114">
    <property type="entry name" value="LIGANc"/>
    <property type="match status" value="1"/>
</dbReference>
<proteinExistence type="inferred from homology"/>